<evidence type="ECO:0000313" key="6">
    <source>
        <dbReference type="EMBL" id="OCS86931.1"/>
    </source>
</evidence>
<dbReference type="RefSeq" id="WP_066544146.1">
    <property type="nucleotide sequence ID" value="NZ_MASJ01000007.1"/>
</dbReference>
<gene>
    <name evidence="6" type="ORF">A6M13_12080</name>
</gene>
<dbReference type="GO" id="GO:0016887">
    <property type="term" value="F:ATP hydrolysis activity"/>
    <property type="evidence" value="ECO:0007669"/>
    <property type="project" value="InterPro"/>
</dbReference>
<reference evidence="6 7" key="1">
    <citation type="submission" date="2016-07" db="EMBL/GenBank/DDBJ databases">
        <title>Caryophanon tenue genome sequencing.</title>
        <authorList>
            <person name="Verma A."/>
            <person name="Pal Y."/>
            <person name="Krishnamurthi S."/>
        </authorList>
    </citation>
    <scope>NUCLEOTIDE SEQUENCE [LARGE SCALE GENOMIC DNA]</scope>
    <source>
        <strain evidence="6 7">DSM 14152</strain>
    </source>
</reference>
<dbReference type="SUPFAM" id="SSF52540">
    <property type="entry name" value="P-loop containing nucleoside triphosphate hydrolases"/>
    <property type="match status" value="1"/>
</dbReference>
<protein>
    <recommendedName>
        <fullName evidence="3">Nuclease SbcCD subunit C</fullName>
    </recommendedName>
</protein>
<comment type="subunit">
    <text evidence="2">Heterodimer of SbcC and SbcD.</text>
</comment>
<dbReference type="Proteomes" id="UP000093199">
    <property type="component" value="Unassembled WGS sequence"/>
</dbReference>
<evidence type="ECO:0000256" key="4">
    <source>
        <dbReference type="SAM" id="Coils"/>
    </source>
</evidence>
<dbReference type="AlphaFoldDB" id="A0A1C0YIG1"/>
<keyword evidence="7" id="KW-1185">Reference proteome</keyword>
<evidence type="ECO:0000256" key="2">
    <source>
        <dbReference type="ARBA" id="ARBA00011322"/>
    </source>
</evidence>
<comment type="similarity">
    <text evidence="1">Belongs to the SMC family. SbcC subfamily.</text>
</comment>
<dbReference type="Gene3D" id="3.40.50.300">
    <property type="entry name" value="P-loop containing nucleotide triphosphate hydrolases"/>
    <property type="match status" value="2"/>
</dbReference>
<dbReference type="STRING" id="33978.A6M13_12080"/>
<evidence type="ECO:0000256" key="3">
    <source>
        <dbReference type="ARBA" id="ARBA00013368"/>
    </source>
</evidence>
<keyword evidence="4" id="KW-0175">Coiled coil</keyword>
<dbReference type="PANTHER" id="PTHR32114">
    <property type="entry name" value="ABC TRANSPORTER ABCH.3"/>
    <property type="match status" value="1"/>
</dbReference>
<evidence type="ECO:0000259" key="5">
    <source>
        <dbReference type="Pfam" id="PF13476"/>
    </source>
</evidence>
<feature type="coiled-coil region" evidence="4">
    <location>
        <begin position="607"/>
        <end position="645"/>
    </location>
</feature>
<evidence type="ECO:0000256" key="1">
    <source>
        <dbReference type="ARBA" id="ARBA00006930"/>
    </source>
</evidence>
<feature type="coiled-coil region" evidence="4">
    <location>
        <begin position="751"/>
        <end position="814"/>
    </location>
</feature>
<dbReference type="Pfam" id="PF13558">
    <property type="entry name" value="SbcC_Walker_B"/>
    <property type="match status" value="1"/>
</dbReference>
<dbReference type="GO" id="GO:0006302">
    <property type="term" value="P:double-strand break repair"/>
    <property type="evidence" value="ECO:0007669"/>
    <property type="project" value="InterPro"/>
</dbReference>
<dbReference type="Pfam" id="PF13476">
    <property type="entry name" value="AAA_23"/>
    <property type="match status" value="1"/>
</dbReference>
<feature type="coiled-coil region" evidence="4">
    <location>
        <begin position="392"/>
        <end position="485"/>
    </location>
</feature>
<evidence type="ECO:0000313" key="7">
    <source>
        <dbReference type="Proteomes" id="UP000093199"/>
    </source>
</evidence>
<comment type="caution">
    <text evidence="6">The sequence shown here is derived from an EMBL/GenBank/DDBJ whole genome shotgun (WGS) entry which is preliminary data.</text>
</comment>
<dbReference type="InterPro" id="IPR027417">
    <property type="entry name" value="P-loop_NTPase"/>
</dbReference>
<feature type="domain" description="Rad50/SbcC-type AAA" evidence="5">
    <location>
        <begin position="5"/>
        <end position="227"/>
    </location>
</feature>
<organism evidence="6 7">
    <name type="scientific">Caryophanon tenue</name>
    <dbReference type="NCBI Taxonomy" id="33978"/>
    <lineage>
        <taxon>Bacteria</taxon>
        <taxon>Bacillati</taxon>
        <taxon>Bacillota</taxon>
        <taxon>Bacilli</taxon>
        <taxon>Bacillales</taxon>
        <taxon>Caryophanaceae</taxon>
        <taxon>Caryophanon</taxon>
    </lineage>
</organism>
<dbReference type="OrthoDB" id="9795626at2"/>
<feature type="coiled-coil region" evidence="4">
    <location>
        <begin position="200"/>
        <end position="227"/>
    </location>
</feature>
<sequence>MKPIQLTLTAFGPYKEKEVIDFRQLGAHRLFAISGQTGAGKTTIFDGISYALFGSGSGEDRKDTKTMRSDFADDKDYTAVELLFELRGKTYRILRQQGHVKKGNKTATGERFEFFEVHADGTETPAVDRQKVSDINKRLEELLGLTQQQFKQIVMLPQGEFRKLLTSDSKEKEEILRKIFKTEPYDQLVKKLDAKRLVMQKETAKARATYEAQVQQLRANLPQRESELFTVLAQENHNVYQVLEALKAEETYYTEQLPLHEATLKQYEHQQSALYEQLGQAKQFNDQLSHYEQTFTQLTALEAQQQTMRAVQQQLEAALRAKEVHVYEQQRTVAMQEMQQAKQVITTVEAERKRLSKQFTTAQASYQEQQAQTAAREDDRIQLDRLQQLLPLYEARNEKHRALQQLQAEQEKAKQQYDEHQERLTNFKILLESVERDYREQAQKASDLSEAERSYYEAQKRYDAYRALQQQQQIVQATFEKVEQQYEKFRIADEHYRQQYECWLQNEAAQLADLLEDGKPCAVCGSTEHPKKAQRAADVLSKAEIEKLQANATEQQRIYSECKAIHTQAAQLRDEYMKRCEELAMTEADYPHIAAQLEAQRQRVDIAQQAQQQSQKLLKQLDNGKLKLTQELENERAQVAVLQQLQMKVQVDTESLREVTARLPQQFASEEALREQITQLQQQLQQATKRFEQAEAQYQHAQRQYEAIENRLKFSEEALQKESVRFEQATTRFDEALAALQFSDEAHYKEAKRSDSEREAMREQLATYEDAYKRTKAIVENGEAQFSGKQRIALEQLEQQLQQVTALVQQAQATHHQLTQYATFSARCYTDIAASSKEVDALLQQENELTTLYDVLRGKNPKKISFERYVQIGFLEQITEAANIRLRYLSNGQFTLQCSDRLEGGGKQSGLSLDVYDAYTGLMRDVKTLSGGEKFNASLALALGMADVIQSFQGNIQIETMFIDEGFGSLDEETLTKAVDTLVDLQKSGRMIGIISHVNELKAAMPAVLQVTKSKEGFSTTSFIVK</sequence>
<dbReference type="PANTHER" id="PTHR32114:SF2">
    <property type="entry name" value="ABC TRANSPORTER ABCH.3"/>
    <property type="match status" value="1"/>
</dbReference>
<feature type="coiled-coil region" evidence="4">
    <location>
        <begin position="670"/>
        <end position="725"/>
    </location>
</feature>
<name>A0A1C0YIG1_9BACL</name>
<feature type="coiled-coil region" evidence="4">
    <location>
        <begin position="301"/>
        <end position="358"/>
    </location>
</feature>
<dbReference type="InterPro" id="IPR038729">
    <property type="entry name" value="Rad50/SbcC_AAA"/>
</dbReference>
<proteinExistence type="inferred from homology"/>
<accession>A0A1C0YIG1</accession>
<dbReference type="EMBL" id="MASJ01000007">
    <property type="protein sequence ID" value="OCS86931.1"/>
    <property type="molecule type" value="Genomic_DNA"/>
</dbReference>